<evidence type="ECO:0000256" key="1">
    <source>
        <dbReference type="SAM" id="Coils"/>
    </source>
</evidence>
<reference evidence="2" key="2">
    <citation type="submission" date="2007-04" db="EMBL/GenBank/DDBJ databases">
        <title>The genome of the human body louse.</title>
        <authorList>
            <consortium name="The Human Body Louse Genome Consortium"/>
            <person name="Kirkness E."/>
            <person name="Walenz B."/>
            <person name="Hass B."/>
            <person name="Bruggner R."/>
            <person name="Strausberg R."/>
        </authorList>
    </citation>
    <scope>NUCLEOTIDE SEQUENCE</scope>
    <source>
        <strain evidence="2">USDA</strain>
    </source>
</reference>
<evidence type="ECO:0000313" key="3">
    <source>
        <dbReference type="EnsemblMetazoa" id="PHUM229720-PA"/>
    </source>
</evidence>
<accession>E0VIN0</accession>
<feature type="coiled-coil region" evidence="1">
    <location>
        <begin position="3"/>
        <end position="30"/>
    </location>
</feature>
<dbReference type="AlphaFoldDB" id="E0VIN0"/>
<evidence type="ECO:0000313" key="2">
    <source>
        <dbReference type="EMBL" id="EEB13236.1"/>
    </source>
</evidence>
<dbReference type="EMBL" id="AAZO01002671">
    <property type="status" value="NOT_ANNOTATED_CDS"/>
    <property type="molecule type" value="Genomic_DNA"/>
</dbReference>
<reference evidence="2" key="1">
    <citation type="submission" date="2007-04" db="EMBL/GenBank/DDBJ databases">
        <title>Annotation of Pediculus humanus corporis strain USDA.</title>
        <authorList>
            <person name="Kirkness E."/>
            <person name="Hannick L."/>
            <person name="Hass B."/>
            <person name="Bruggner R."/>
            <person name="Lawson D."/>
            <person name="Bidwell S."/>
            <person name="Joardar V."/>
            <person name="Caler E."/>
            <person name="Walenz B."/>
            <person name="Inman J."/>
            <person name="Schobel S."/>
            <person name="Galinsky K."/>
            <person name="Amedeo P."/>
            <person name="Strausberg R."/>
        </authorList>
    </citation>
    <scope>NUCLEOTIDE SEQUENCE</scope>
    <source>
        <strain evidence="2">USDA</strain>
    </source>
</reference>
<gene>
    <name evidence="3" type="primary">8229888</name>
    <name evidence="2" type="ORF">Phum_PHUM229720</name>
</gene>
<name>E0VIN0_PEDHC</name>
<sequence length="554" mass="62657">MFSSNLRKDIIELEKKISVFENECKIVEKNALKRKLSSKPISQSKGLDTWIPTYALKALSELDAPKKSNSSDSKVYSTSSAPSICSKRCNKSDFVADNKVGKVKNNRNKNKSVITKQSNRRNDLCNSENKVKKCKSTKSCGSSTNSNVKKIEISNGSKKSEGNVPCKQMLSHPNSDIEAIVREALKLNNNSKKKTDFVKNNVDSEQCQCVSSKKDAGQKWSDILAEEALKNKENNFSNSNFTPSNLSENCGLELKKKNEEISQLKKMEEDSLILIKNLKLKVEKSKDDTKQNDSLSSELSSLKDKFSSQKKVIEDLRTSNFELKETLNKRSLEYDKLKTEMKISKLEKQKHESNSQGVDLKKMIETIFHKSQLINQSDFDSTILNKGFKKSPSPNGLIHSTPTSSKSSDIDISSWNRISSIKNYGHLDYLNENKSGEFYPVYGKGVSSDVKMLELDRKTTQNLGSINPLKISNAPPSFTSCLSINNNEINFEEAKDMKIFNENLIEQNKENLLLLPKETENNIEKLLKDMKIKWSKEVYSTSSVLFIWTVYSIC</sequence>
<evidence type="ECO:0000313" key="4">
    <source>
        <dbReference type="Proteomes" id="UP000009046"/>
    </source>
</evidence>
<protein>
    <submittedName>
        <fullName evidence="2 3">Synaptonemal complex protein ZIP1, putative</fullName>
    </submittedName>
</protein>
<keyword evidence="1" id="KW-0175">Coiled coil</keyword>
<dbReference type="HOGENOM" id="CLU_492008_0_0_1"/>
<dbReference type="KEGG" id="phu:Phum_PHUM229720"/>
<reference evidence="3" key="3">
    <citation type="submission" date="2021-02" db="UniProtKB">
        <authorList>
            <consortium name="EnsemblMetazoa"/>
        </authorList>
    </citation>
    <scope>IDENTIFICATION</scope>
    <source>
        <strain evidence="3">USDA</strain>
    </source>
</reference>
<dbReference type="EMBL" id="AAZO01002670">
    <property type="status" value="NOT_ANNOTATED_CDS"/>
    <property type="molecule type" value="Genomic_DNA"/>
</dbReference>
<proteinExistence type="predicted"/>
<dbReference type="RefSeq" id="XP_002425974.1">
    <property type="nucleotide sequence ID" value="XM_002425929.1"/>
</dbReference>
<dbReference type="InParanoid" id="E0VIN0"/>
<organism>
    <name type="scientific">Pediculus humanus subsp. corporis</name>
    <name type="common">Body louse</name>
    <dbReference type="NCBI Taxonomy" id="121224"/>
    <lineage>
        <taxon>Eukaryota</taxon>
        <taxon>Metazoa</taxon>
        <taxon>Ecdysozoa</taxon>
        <taxon>Arthropoda</taxon>
        <taxon>Hexapoda</taxon>
        <taxon>Insecta</taxon>
        <taxon>Pterygota</taxon>
        <taxon>Neoptera</taxon>
        <taxon>Paraneoptera</taxon>
        <taxon>Psocodea</taxon>
        <taxon>Troctomorpha</taxon>
        <taxon>Phthiraptera</taxon>
        <taxon>Anoplura</taxon>
        <taxon>Pediculidae</taxon>
        <taxon>Pediculus</taxon>
    </lineage>
</organism>
<dbReference type="GeneID" id="8229888"/>
<dbReference type="EnsemblMetazoa" id="PHUM229720-RA">
    <property type="protein sequence ID" value="PHUM229720-PA"/>
    <property type="gene ID" value="PHUM229720"/>
</dbReference>
<dbReference type="Proteomes" id="UP000009046">
    <property type="component" value="Unassembled WGS sequence"/>
</dbReference>
<dbReference type="CTD" id="8229888"/>
<dbReference type="EMBL" id="DS235201">
    <property type="protein sequence ID" value="EEB13236.1"/>
    <property type="molecule type" value="Genomic_DNA"/>
</dbReference>
<dbReference type="VEuPathDB" id="VectorBase:PHUM229720"/>
<keyword evidence="4" id="KW-1185">Reference proteome</keyword>